<accession>A0A834SZX6</accession>
<dbReference type="Proteomes" id="UP000634136">
    <property type="component" value="Unassembled WGS sequence"/>
</dbReference>
<keyword evidence="3" id="KW-1185">Reference proteome</keyword>
<organism evidence="2 3">
    <name type="scientific">Senna tora</name>
    <dbReference type="NCBI Taxonomy" id="362788"/>
    <lineage>
        <taxon>Eukaryota</taxon>
        <taxon>Viridiplantae</taxon>
        <taxon>Streptophyta</taxon>
        <taxon>Embryophyta</taxon>
        <taxon>Tracheophyta</taxon>
        <taxon>Spermatophyta</taxon>
        <taxon>Magnoliopsida</taxon>
        <taxon>eudicotyledons</taxon>
        <taxon>Gunneridae</taxon>
        <taxon>Pentapetalae</taxon>
        <taxon>rosids</taxon>
        <taxon>fabids</taxon>
        <taxon>Fabales</taxon>
        <taxon>Fabaceae</taxon>
        <taxon>Caesalpinioideae</taxon>
        <taxon>Cassia clade</taxon>
        <taxon>Senna</taxon>
    </lineage>
</organism>
<gene>
    <name evidence="2" type="ORF">G2W53_034824</name>
</gene>
<dbReference type="AlphaFoldDB" id="A0A834SZX6"/>
<protein>
    <submittedName>
        <fullName evidence="2">Uncharacterized protein</fullName>
    </submittedName>
</protein>
<evidence type="ECO:0000313" key="3">
    <source>
        <dbReference type="Proteomes" id="UP000634136"/>
    </source>
</evidence>
<sequence length="40" mass="4817">MTYPYLDDETEREPDDRLERPTIRSGVFRGRRDVPHHCSN</sequence>
<evidence type="ECO:0000313" key="2">
    <source>
        <dbReference type="EMBL" id="KAF7813848.1"/>
    </source>
</evidence>
<name>A0A834SZX6_9FABA</name>
<feature type="region of interest" description="Disordered" evidence="1">
    <location>
        <begin position="1"/>
        <end position="25"/>
    </location>
</feature>
<proteinExistence type="predicted"/>
<reference evidence="2" key="1">
    <citation type="submission" date="2020-09" db="EMBL/GenBank/DDBJ databases">
        <title>Genome-Enabled Discovery of Anthraquinone Biosynthesis in Senna tora.</title>
        <authorList>
            <person name="Kang S.-H."/>
            <person name="Pandey R.P."/>
            <person name="Lee C.-M."/>
            <person name="Sim J.-S."/>
            <person name="Jeong J.-T."/>
            <person name="Choi B.-S."/>
            <person name="Jung M."/>
            <person name="Ginzburg D."/>
            <person name="Zhao K."/>
            <person name="Won S.Y."/>
            <person name="Oh T.-J."/>
            <person name="Yu Y."/>
            <person name="Kim N.-H."/>
            <person name="Lee O.R."/>
            <person name="Lee T.-H."/>
            <person name="Bashyal P."/>
            <person name="Kim T.-S."/>
            <person name="Lee W.-H."/>
            <person name="Kawkins C."/>
            <person name="Kim C.-K."/>
            <person name="Kim J.S."/>
            <person name="Ahn B.O."/>
            <person name="Rhee S.Y."/>
            <person name="Sohng J.K."/>
        </authorList>
    </citation>
    <scope>NUCLEOTIDE SEQUENCE</scope>
    <source>
        <tissue evidence="2">Leaf</tissue>
    </source>
</reference>
<dbReference type="EMBL" id="JAAIUW010000010">
    <property type="protein sequence ID" value="KAF7813848.1"/>
    <property type="molecule type" value="Genomic_DNA"/>
</dbReference>
<evidence type="ECO:0000256" key="1">
    <source>
        <dbReference type="SAM" id="MobiDB-lite"/>
    </source>
</evidence>
<comment type="caution">
    <text evidence="2">The sequence shown here is derived from an EMBL/GenBank/DDBJ whole genome shotgun (WGS) entry which is preliminary data.</text>
</comment>
<feature type="compositionally biased region" description="Acidic residues" evidence="1">
    <location>
        <begin position="1"/>
        <end position="13"/>
    </location>
</feature>